<dbReference type="EMBL" id="CP012748">
    <property type="protein sequence ID" value="ALL70820.1"/>
    <property type="molecule type" value="Genomic_DNA"/>
</dbReference>
<dbReference type="AlphaFoldDB" id="A0A0P0RPV2"/>
<geneLocation type="plasmid" evidence="2"/>
<evidence type="ECO:0000313" key="1">
    <source>
        <dbReference type="EMBL" id="ALL70820.1"/>
    </source>
</evidence>
<organism evidence="1 2">
    <name type="scientific">Paraburkholderia caribensis MBA4</name>
    <dbReference type="NCBI Taxonomy" id="1323664"/>
    <lineage>
        <taxon>Bacteria</taxon>
        <taxon>Pseudomonadati</taxon>
        <taxon>Pseudomonadota</taxon>
        <taxon>Betaproteobacteria</taxon>
        <taxon>Burkholderiales</taxon>
        <taxon>Burkholderiaceae</taxon>
        <taxon>Paraburkholderia</taxon>
    </lineage>
</organism>
<gene>
    <name evidence="1" type="ORF">K788_0004215</name>
</gene>
<accession>A0A0P0RPV2</accession>
<dbReference type="KEGG" id="bcai:K788_0004215"/>
<keyword evidence="1" id="KW-0614">Plasmid</keyword>
<sequence length="103" mass="11556">MLLTTDNRTFKFLLCNQKIYKVASAQYDERRPVSVTLAGSTHTGSYRVLEGTVIVYSGSDIRSAQCGMDRPETVARWVLLDMCKKAEAKKRKDGNGRSQLRPA</sequence>
<dbReference type="Proteomes" id="UP000019146">
    <property type="component" value="Plasmid unnamed"/>
</dbReference>
<proteinExistence type="predicted"/>
<protein>
    <submittedName>
        <fullName evidence="1">Trehalose synthase</fullName>
    </submittedName>
</protein>
<evidence type="ECO:0000313" key="2">
    <source>
        <dbReference type="Proteomes" id="UP000019146"/>
    </source>
</evidence>
<name>A0A0P0RPV2_9BURK</name>
<reference evidence="1 2" key="1">
    <citation type="journal article" date="2014" name="Genome Announc.">
        <title>Draft Genome Sequence of the Haloacid-Degrading Burkholderia caribensis Strain MBA4.</title>
        <authorList>
            <person name="Pan Y."/>
            <person name="Kong K.F."/>
            <person name="Tsang J.S."/>
        </authorList>
    </citation>
    <scope>NUCLEOTIDE SEQUENCE [LARGE SCALE GENOMIC DNA]</scope>
    <source>
        <strain evidence="1 2">MBA4</strain>
        <plasmid evidence="2">Plasmid</plasmid>
    </source>
</reference>